<dbReference type="InterPro" id="IPR029466">
    <property type="entry name" value="NAM-associated_C"/>
</dbReference>
<protein>
    <submittedName>
        <fullName evidence="5">Glutathione S-transferase T3-like</fullName>
    </submittedName>
</protein>
<keyword evidence="2" id="KW-1133">Transmembrane helix</keyword>
<feature type="compositionally biased region" description="Low complexity" evidence="1">
    <location>
        <begin position="321"/>
        <end position="330"/>
    </location>
</feature>
<feature type="compositionally biased region" description="Low complexity" evidence="1">
    <location>
        <begin position="138"/>
        <end position="166"/>
    </location>
</feature>
<feature type="transmembrane region" description="Helical" evidence="2">
    <location>
        <begin position="54"/>
        <end position="74"/>
    </location>
</feature>
<name>A0ABM0TD13_CAMSA</name>
<dbReference type="Pfam" id="PF14303">
    <property type="entry name" value="NAM-associated"/>
    <property type="match status" value="1"/>
</dbReference>
<proteinExistence type="predicted"/>
<keyword evidence="2" id="KW-0812">Transmembrane</keyword>
<keyword evidence="4" id="KW-1185">Reference proteome</keyword>
<accession>A0ABM0TD13</accession>
<reference evidence="5" key="2">
    <citation type="submission" date="2025-08" db="UniProtKB">
        <authorList>
            <consortium name="RefSeq"/>
        </authorList>
    </citation>
    <scope>IDENTIFICATION</scope>
    <source>
        <tissue evidence="5">Leaf</tissue>
    </source>
</reference>
<dbReference type="InterPro" id="IPR001005">
    <property type="entry name" value="SANT/Myb"/>
</dbReference>
<evidence type="ECO:0000256" key="2">
    <source>
        <dbReference type="SAM" id="Phobius"/>
    </source>
</evidence>
<feature type="compositionally biased region" description="Basic and acidic residues" evidence="1">
    <location>
        <begin position="332"/>
        <end position="341"/>
    </location>
</feature>
<feature type="region of interest" description="Disordered" evidence="1">
    <location>
        <begin position="130"/>
        <end position="179"/>
    </location>
</feature>
<dbReference type="RefSeq" id="XP_010424480.2">
    <property type="nucleotide sequence ID" value="XM_010426178.2"/>
</dbReference>
<keyword evidence="2" id="KW-0472">Membrane</keyword>
<dbReference type="Proteomes" id="UP000694864">
    <property type="component" value="Chromosome 8"/>
</dbReference>
<feature type="region of interest" description="Disordered" evidence="1">
    <location>
        <begin position="310"/>
        <end position="351"/>
    </location>
</feature>
<sequence length="410" mass="46845">MAEKVDYLTLFNEYESDINQVRDQSYATEQKMVMLENVVSEIRKENRFRNLTDLLVVGVMAIFACLLVTPSQFYSHLKSYPFSSILDSVIFNLIPSLLYSLLHMDSTNPFYQSSSYLNLLNSQEEGGLNDNFHWESYPPSGQSSQPSPHSSQPSPHSSQPSPHSSQETPKERKERKTWTPADDEVLISAWLNTSKDPIVANQQKGGSFWSRIQKYYCDTPHARNGGEQMLVTHCKQRWHKINDHTNKFCAAFAAAERQNSSGHSENDIMKNAHDIYFAAHNKRFNLEHCWFRLRFEQKFLSLNTINTTPAQPATKRKQAGEGSQSSSCSVEESEKRPEGIKAAKAKRNNAQSTNVKTLAEYKSMWDVKKEELAEKEKLQKLAILDTLLAKKEPLSASEEIIMNKIVSQYF</sequence>
<evidence type="ECO:0000313" key="4">
    <source>
        <dbReference type="Proteomes" id="UP000694864"/>
    </source>
</evidence>
<evidence type="ECO:0000256" key="1">
    <source>
        <dbReference type="SAM" id="MobiDB-lite"/>
    </source>
</evidence>
<dbReference type="PROSITE" id="PS50090">
    <property type="entry name" value="MYB_LIKE"/>
    <property type="match status" value="1"/>
</dbReference>
<evidence type="ECO:0000313" key="5">
    <source>
        <dbReference type="RefSeq" id="XP_010424480.2"/>
    </source>
</evidence>
<feature type="domain" description="Myb-like" evidence="3">
    <location>
        <begin position="170"/>
        <end position="242"/>
    </location>
</feature>
<dbReference type="PANTHER" id="PTHR45023:SF4">
    <property type="entry name" value="GLYCINE-RICH PROTEIN-RELATED"/>
    <property type="match status" value="1"/>
</dbReference>
<gene>
    <name evidence="5" type="primary">LOC104709595</name>
</gene>
<dbReference type="PANTHER" id="PTHR45023">
    <property type="match status" value="1"/>
</dbReference>
<evidence type="ECO:0000259" key="3">
    <source>
        <dbReference type="PROSITE" id="PS50090"/>
    </source>
</evidence>
<organism evidence="4 5">
    <name type="scientific">Camelina sativa</name>
    <name type="common">False flax</name>
    <name type="synonym">Myagrum sativum</name>
    <dbReference type="NCBI Taxonomy" id="90675"/>
    <lineage>
        <taxon>Eukaryota</taxon>
        <taxon>Viridiplantae</taxon>
        <taxon>Streptophyta</taxon>
        <taxon>Embryophyta</taxon>
        <taxon>Tracheophyta</taxon>
        <taxon>Spermatophyta</taxon>
        <taxon>Magnoliopsida</taxon>
        <taxon>eudicotyledons</taxon>
        <taxon>Gunneridae</taxon>
        <taxon>Pentapetalae</taxon>
        <taxon>rosids</taxon>
        <taxon>malvids</taxon>
        <taxon>Brassicales</taxon>
        <taxon>Brassicaceae</taxon>
        <taxon>Camelineae</taxon>
        <taxon>Camelina</taxon>
    </lineage>
</organism>
<reference evidence="4" key="1">
    <citation type="journal article" date="2014" name="Nat. Commun.">
        <title>The emerging biofuel crop Camelina sativa retains a highly undifferentiated hexaploid genome structure.</title>
        <authorList>
            <person name="Kagale S."/>
            <person name="Koh C."/>
            <person name="Nixon J."/>
            <person name="Bollina V."/>
            <person name="Clarke W.E."/>
            <person name="Tuteja R."/>
            <person name="Spillane C."/>
            <person name="Robinson S.J."/>
            <person name="Links M.G."/>
            <person name="Clarke C."/>
            <person name="Higgins E.E."/>
            <person name="Huebert T."/>
            <person name="Sharpe A.G."/>
            <person name="Parkin I.A."/>
        </authorList>
    </citation>
    <scope>NUCLEOTIDE SEQUENCE [LARGE SCALE GENOMIC DNA]</scope>
    <source>
        <strain evidence="4">cv. DH55</strain>
    </source>
</reference>
<feature type="compositionally biased region" description="Basic and acidic residues" evidence="1">
    <location>
        <begin position="168"/>
        <end position="177"/>
    </location>
</feature>
<dbReference type="GeneID" id="104709595"/>